<organism evidence="9">
    <name type="scientific">Brassica napus</name>
    <name type="common">Rape</name>
    <dbReference type="NCBI Taxonomy" id="3708"/>
    <lineage>
        <taxon>Eukaryota</taxon>
        <taxon>Viridiplantae</taxon>
        <taxon>Streptophyta</taxon>
        <taxon>Embryophyta</taxon>
        <taxon>Tracheophyta</taxon>
        <taxon>Spermatophyta</taxon>
        <taxon>Magnoliopsida</taxon>
        <taxon>eudicotyledons</taxon>
        <taxon>Gunneridae</taxon>
        <taxon>Pentapetalae</taxon>
        <taxon>rosids</taxon>
        <taxon>malvids</taxon>
        <taxon>Brassicales</taxon>
        <taxon>Brassicaceae</taxon>
        <taxon>Brassiceae</taxon>
        <taxon>Brassica</taxon>
    </lineage>
</organism>
<dbReference type="InterPro" id="IPR044810">
    <property type="entry name" value="WRKY_plant"/>
</dbReference>
<dbReference type="Proteomes" id="UP001295469">
    <property type="component" value="Chromosome C01"/>
</dbReference>
<accession>A0A816RJ41</accession>
<evidence type="ECO:0000313" key="9">
    <source>
        <dbReference type="EMBL" id="CAF2071969.1"/>
    </source>
</evidence>
<dbReference type="GO" id="GO:0003700">
    <property type="term" value="F:DNA-binding transcription factor activity"/>
    <property type="evidence" value="ECO:0007669"/>
    <property type="project" value="InterPro"/>
</dbReference>
<dbReference type="AlphaFoldDB" id="A0A816RJ41"/>
<dbReference type="GO" id="GO:0005634">
    <property type="term" value="C:nucleus"/>
    <property type="evidence" value="ECO:0007669"/>
    <property type="project" value="UniProtKB-SubCell"/>
</dbReference>
<keyword evidence="5" id="KW-0804">Transcription</keyword>
<feature type="domain" description="WRKY" evidence="8">
    <location>
        <begin position="158"/>
        <end position="222"/>
    </location>
</feature>
<gene>
    <name evidence="9" type="ORF">DARMORV10_C01P22300.1</name>
</gene>
<dbReference type="InterPro" id="IPR003657">
    <property type="entry name" value="WRKY_dom"/>
</dbReference>
<keyword evidence="6" id="KW-0539">Nucleus</keyword>
<keyword evidence="3" id="KW-0805">Transcription regulation</keyword>
<keyword evidence="4" id="KW-0238">DNA-binding</keyword>
<evidence type="ECO:0000256" key="3">
    <source>
        <dbReference type="ARBA" id="ARBA00023015"/>
    </source>
</evidence>
<name>A0A816RJ41_BRANA</name>
<evidence type="ECO:0000256" key="1">
    <source>
        <dbReference type="ARBA" id="ARBA00004123"/>
    </source>
</evidence>
<protein>
    <submittedName>
        <fullName evidence="9">(rape) hypothetical protein</fullName>
    </submittedName>
</protein>
<dbReference type="Pfam" id="PF03106">
    <property type="entry name" value="WRKY"/>
    <property type="match status" value="2"/>
</dbReference>
<evidence type="ECO:0000256" key="7">
    <source>
        <dbReference type="SAM" id="MobiDB-lite"/>
    </source>
</evidence>
<feature type="region of interest" description="Disordered" evidence="7">
    <location>
        <begin position="397"/>
        <end position="437"/>
    </location>
</feature>
<dbReference type="FunFam" id="2.20.25.80:FF:000006">
    <property type="entry name" value="WRKY transcription factor"/>
    <property type="match status" value="2"/>
</dbReference>
<dbReference type="EMBL" id="HG994365">
    <property type="protein sequence ID" value="CAF2071969.1"/>
    <property type="molecule type" value="Genomic_DNA"/>
</dbReference>
<proteinExistence type="predicted"/>
<evidence type="ECO:0000256" key="5">
    <source>
        <dbReference type="ARBA" id="ARBA00023163"/>
    </source>
</evidence>
<evidence type="ECO:0000256" key="2">
    <source>
        <dbReference type="ARBA" id="ARBA00022737"/>
    </source>
</evidence>
<dbReference type="SUPFAM" id="SSF118290">
    <property type="entry name" value="WRKY DNA-binding domain"/>
    <property type="match status" value="2"/>
</dbReference>
<dbReference type="Gene3D" id="2.20.25.80">
    <property type="entry name" value="WRKY domain"/>
    <property type="match status" value="2"/>
</dbReference>
<evidence type="ECO:0000256" key="6">
    <source>
        <dbReference type="ARBA" id="ARBA00023242"/>
    </source>
</evidence>
<dbReference type="GO" id="GO:0043565">
    <property type="term" value="F:sequence-specific DNA binding"/>
    <property type="evidence" value="ECO:0007669"/>
    <property type="project" value="InterPro"/>
</dbReference>
<keyword evidence="2" id="KW-0677">Repeat</keyword>
<reference evidence="9" key="1">
    <citation type="submission" date="2021-01" db="EMBL/GenBank/DDBJ databases">
        <authorList>
            <consortium name="Genoscope - CEA"/>
            <person name="William W."/>
        </authorList>
    </citation>
    <scope>NUCLEOTIDE SEQUENCE</scope>
</reference>
<comment type="subcellular location">
    <subcellularLocation>
        <location evidence="1">Nucleus</location>
    </subcellularLocation>
</comment>
<feature type="region of interest" description="Disordered" evidence="7">
    <location>
        <begin position="134"/>
        <end position="165"/>
    </location>
</feature>
<evidence type="ECO:0000259" key="8">
    <source>
        <dbReference type="PROSITE" id="PS50811"/>
    </source>
</evidence>
<feature type="compositionally biased region" description="Basic and acidic residues" evidence="7">
    <location>
        <begin position="136"/>
        <end position="151"/>
    </location>
</feature>
<sequence>MTGFSDNFAVMGEWVDCSINHKKRSKAELDRETFLEEDVENKDLLQTSFQERSSYSGGGLSERIAARAGFNIPNINIESNLWSLNISSPGVSPATLLESPVFLSNPLLSPTTGKLSSLPSDHKAKDEFFDPTLIGLEHDDSQPHERTHDSGSRNSMASSGAPADDGYNWRKYGQKLVKGSEYPRSYYKCTHPNCEVKKKVERSREGHITEIIYAKTHNHPKPPLNRRSGIGSSGTCNDMQIGGTEQQESFAGTNENIEWTSPVRNYGSMQVQSGTQFGYGDAAFFNDEEDRTSHMSVSMGYDGEADESEPKRRKLEACAARGTRAPKVVVKTTTDVDILEDGYRWRKYGQKVVKGNPNPRSYYKCTATGCIVTKHVERASDDLTSVLTTYIGKHTHEVPAARNSSSHMSSGSSGTIQGGLPTQTQNYHVHYPEPHSRSEGLVTANSSLYDFQPSMRPPWAGFSVYGGETELLGLSISGLAIGQERFSMPATGDPAGLMLQLPAVGTSLTTGTWILEELVDIQRYE</sequence>
<evidence type="ECO:0000256" key="4">
    <source>
        <dbReference type="ARBA" id="ARBA00023125"/>
    </source>
</evidence>
<dbReference type="InterPro" id="IPR036576">
    <property type="entry name" value="WRKY_dom_sf"/>
</dbReference>
<dbReference type="PROSITE" id="PS50811">
    <property type="entry name" value="WRKY"/>
    <property type="match status" value="2"/>
</dbReference>
<dbReference type="PANTHER" id="PTHR31221:SF260">
    <property type="entry name" value="WRKY TRANSCRIPTION FACTOR 34-RELATED"/>
    <property type="match status" value="1"/>
</dbReference>
<feature type="compositionally biased region" description="Low complexity" evidence="7">
    <location>
        <begin position="404"/>
        <end position="414"/>
    </location>
</feature>
<feature type="domain" description="WRKY" evidence="8">
    <location>
        <begin position="334"/>
        <end position="399"/>
    </location>
</feature>
<dbReference type="SMART" id="SM00774">
    <property type="entry name" value="WRKY"/>
    <property type="match status" value="2"/>
</dbReference>
<dbReference type="PANTHER" id="PTHR31221">
    <property type="entry name" value="WRKY TRANSCRIPTION FACTOR PROTEIN 1-RELATED"/>
    <property type="match status" value="1"/>
</dbReference>